<protein>
    <submittedName>
        <fullName evidence="2">Uncharacterized protein</fullName>
    </submittedName>
</protein>
<name>A0A7X0Z961_9LIST</name>
<dbReference type="EMBL" id="JAARYD010000012">
    <property type="protein sequence ID" value="MBC2178275.1"/>
    <property type="molecule type" value="Genomic_DNA"/>
</dbReference>
<sequence length="77" mass="8763">MNALDKNGDDLIVGNWYSKGTRKRRYWGHSGIYIHYETLTAIKGEILDVALKWFNASAPVEEEEGCTEHGEASLYSR</sequence>
<organism evidence="2 3">
    <name type="scientific">Listeria booriae</name>
    <dbReference type="NCBI Taxonomy" id="1552123"/>
    <lineage>
        <taxon>Bacteria</taxon>
        <taxon>Bacillati</taxon>
        <taxon>Bacillota</taxon>
        <taxon>Bacilli</taxon>
        <taxon>Bacillales</taxon>
        <taxon>Listeriaceae</taxon>
        <taxon>Listeria</taxon>
    </lineage>
</organism>
<dbReference type="AlphaFoldDB" id="A0A7X0Z961"/>
<proteinExistence type="predicted"/>
<dbReference type="Proteomes" id="UP000541735">
    <property type="component" value="Unassembled WGS sequence"/>
</dbReference>
<accession>A0A7X0Z961</accession>
<reference evidence="2 3" key="1">
    <citation type="submission" date="2020-03" db="EMBL/GenBank/DDBJ databases">
        <title>Soil Listeria distribution.</title>
        <authorList>
            <person name="Liao J."/>
            <person name="Wiedmann M."/>
        </authorList>
    </citation>
    <scope>NUCLEOTIDE SEQUENCE [LARGE SCALE GENOMIC DNA]</scope>
    <source>
        <strain evidence="2 3">FSL L7-0259</strain>
    </source>
</reference>
<dbReference type="EMBL" id="JAARYD010000011">
    <property type="protein sequence ID" value="MBC2178198.1"/>
    <property type="molecule type" value="Genomic_DNA"/>
</dbReference>
<gene>
    <name evidence="1" type="ORF">HCB27_16340</name>
    <name evidence="2" type="ORF">HCB27_16725</name>
</gene>
<evidence type="ECO:0000313" key="2">
    <source>
        <dbReference type="EMBL" id="MBC2178275.1"/>
    </source>
</evidence>
<evidence type="ECO:0000313" key="1">
    <source>
        <dbReference type="EMBL" id="MBC2178198.1"/>
    </source>
</evidence>
<comment type="caution">
    <text evidence="2">The sequence shown here is derived from an EMBL/GenBank/DDBJ whole genome shotgun (WGS) entry which is preliminary data.</text>
</comment>
<evidence type="ECO:0000313" key="3">
    <source>
        <dbReference type="Proteomes" id="UP000541735"/>
    </source>
</evidence>
<dbReference type="RefSeq" id="WP_185543116.1">
    <property type="nucleotide sequence ID" value="NZ_JAARWI010000012.1"/>
</dbReference>